<accession>A0A5S4V588</accession>
<evidence type="ECO:0008006" key="3">
    <source>
        <dbReference type="Google" id="ProtNLM"/>
    </source>
</evidence>
<dbReference type="EMBL" id="VSSB01000001">
    <property type="protein sequence ID" value="TYL53199.1"/>
    <property type="molecule type" value="Genomic_DNA"/>
</dbReference>
<evidence type="ECO:0000313" key="2">
    <source>
        <dbReference type="Proteomes" id="UP000325243"/>
    </source>
</evidence>
<sequence>MSAEVEQAYDAVTRELLMDEDYDVDLTPDGLLVKGRLFAFLDGDDLVVELPEARSSDLRERGIAVAFHSTKGGDSRNWVRVADLQLWSELAREAHQFVGEPPVGHQS</sequence>
<organism evidence="1 2">
    <name type="scientific">Agromyces mariniharenae</name>
    <dbReference type="NCBI Taxonomy" id="2604423"/>
    <lineage>
        <taxon>Bacteria</taxon>
        <taxon>Bacillati</taxon>
        <taxon>Actinomycetota</taxon>
        <taxon>Actinomycetes</taxon>
        <taxon>Micrococcales</taxon>
        <taxon>Microbacteriaceae</taxon>
        <taxon>Agromyces</taxon>
    </lineage>
</organism>
<dbReference type="AlphaFoldDB" id="A0A5S4V588"/>
<reference evidence="1 2" key="1">
    <citation type="submission" date="2019-08" db="EMBL/GenBank/DDBJ databases">
        <authorList>
            <person name="Hu J."/>
        </authorList>
    </citation>
    <scope>NUCLEOTIDE SEQUENCE [LARGE SCALE GENOMIC DNA]</scope>
    <source>
        <strain evidence="1 2">NEAU-184</strain>
    </source>
</reference>
<evidence type="ECO:0000313" key="1">
    <source>
        <dbReference type="EMBL" id="TYL53199.1"/>
    </source>
</evidence>
<keyword evidence="2" id="KW-1185">Reference proteome</keyword>
<dbReference type="Proteomes" id="UP000325243">
    <property type="component" value="Unassembled WGS sequence"/>
</dbReference>
<name>A0A5S4V588_9MICO</name>
<comment type="caution">
    <text evidence="1">The sequence shown here is derived from an EMBL/GenBank/DDBJ whole genome shotgun (WGS) entry which is preliminary data.</text>
</comment>
<gene>
    <name evidence="1" type="ORF">FYC51_05750</name>
</gene>
<dbReference type="RefSeq" id="WP_148732669.1">
    <property type="nucleotide sequence ID" value="NZ_VSSB01000001.1"/>
</dbReference>
<protein>
    <recommendedName>
        <fullName evidence="3">TfoX N-terminal domain-containing protein</fullName>
    </recommendedName>
</protein>
<proteinExistence type="predicted"/>